<dbReference type="Proteomes" id="UP000648257">
    <property type="component" value="Unassembled WGS sequence"/>
</dbReference>
<dbReference type="Pfam" id="PF06945">
    <property type="entry name" value="DUF1289"/>
    <property type="match status" value="1"/>
</dbReference>
<accession>A0ABR6X2X2</accession>
<reference evidence="1 2" key="1">
    <citation type="submission" date="2020-08" db="EMBL/GenBank/DDBJ databases">
        <title>Novel species isolated from subtropical streams in China.</title>
        <authorList>
            <person name="Lu H."/>
        </authorList>
    </citation>
    <scope>NUCLEOTIDE SEQUENCE [LARGE SCALE GENOMIC DNA]</scope>
    <source>
        <strain evidence="1 2">KACC 16656</strain>
    </source>
</reference>
<comment type="caution">
    <text evidence="1">The sequence shown here is derived from an EMBL/GenBank/DDBJ whole genome shotgun (WGS) entry which is preliminary data.</text>
</comment>
<evidence type="ECO:0000313" key="1">
    <source>
        <dbReference type="EMBL" id="MBC3807305.1"/>
    </source>
</evidence>
<name>A0ABR6X2X2_9BURK</name>
<protein>
    <submittedName>
        <fullName evidence="1">DUF1289 domain-containing protein</fullName>
    </submittedName>
</protein>
<organism evidence="1 2">
    <name type="scientific">Undibacterium seohonense</name>
    <dbReference type="NCBI Taxonomy" id="1344950"/>
    <lineage>
        <taxon>Bacteria</taxon>
        <taxon>Pseudomonadati</taxon>
        <taxon>Pseudomonadota</taxon>
        <taxon>Betaproteobacteria</taxon>
        <taxon>Burkholderiales</taxon>
        <taxon>Oxalobacteraceae</taxon>
        <taxon>Undibacterium</taxon>
    </lineage>
</organism>
<dbReference type="PANTHER" id="PTHR35175">
    <property type="entry name" value="DUF1289 DOMAIN-CONTAINING PROTEIN"/>
    <property type="match status" value="1"/>
</dbReference>
<sequence length="68" mass="7837">MVTKMSELHDVVSPCVKLCKIDKQTELCQGCLRTIDEIVVWSKATNGQKLEIWDRIHQRQLLVSSEKP</sequence>
<dbReference type="RefSeq" id="WP_186922387.1">
    <property type="nucleotide sequence ID" value="NZ_JACOFW010000006.1"/>
</dbReference>
<proteinExistence type="predicted"/>
<dbReference type="PANTHER" id="PTHR35175:SF2">
    <property type="entry name" value="DUF1289 DOMAIN-CONTAINING PROTEIN"/>
    <property type="match status" value="1"/>
</dbReference>
<dbReference type="EMBL" id="JACOFW010000006">
    <property type="protein sequence ID" value="MBC3807305.1"/>
    <property type="molecule type" value="Genomic_DNA"/>
</dbReference>
<gene>
    <name evidence="1" type="ORF">H8K52_08100</name>
</gene>
<dbReference type="InterPro" id="IPR010710">
    <property type="entry name" value="DUF1289"/>
</dbReference>
<evidence type="ECO:0000313" key="2">
    <source>
        <dbReference type="Proteomes" id="UP000648257"/>
    </source>
</evidence>
<keyword evidence="2" id="KW-1185">Reference proteome</keyword>